<evidence type="ECO:0008006" key="5">
    <source>
        <dbReference type="Google" id="ProtNLM"/>
    </source>
</evidence>
<dbReference type="InterPro" id="IPR015915">
    <property type="entry name" value="Kelch-typ_b-propeller"/>
</dbReference>
<proteinExistence type="predicted"/>
<evidence type="ECO:0000313" key="4">
    <source>
        <dbReference type="Proteomes" id="UP000029121"/>
    </source>
</evidence>
<dbReference type="SUPFAM" id="SSF117281">
    <property type="entry name" value="Kelch motif"/>
    <property type="match status" value="1"/>
</dbReference>
<dbReference type="Pfam" id="PF25210">
    <property type="entry name" value="Kelch_FKB95"/>
    <property type="match status" value="1"/>
</dbReference>
<name>R0IGU0_9BRAS</name>
<sequence length="370" mass="42689">MTKKKPPPELLSPPPSFCSLPYDLALSCLARVSRYHHPYLSMVSKYFRSLIASPELQATRSRMGITETYLCVCLRLYRYNKYSYRWFTLAPVPKPKKLEPITSFPYLYPKYSTLLGTGSDIYKIGSFVNGKEIRYLYELLTFDCLTHKGSRLPKMRVAREDPAVDVINGKVYVIGGNESSNIEDWGEVYDPKTHTWEPVFPTTQDLTSQMSVVPGKLVMDGNVYTINNGYKVSFRTGRLLVKIDDNILYQTRVSIGKLLWYDPEKNLGWTNVKGLDELPEIIYLTYSSENSQGERRRVTVWWKTVMVSCGQRRLCSKFKECKTDIWCAEISFERREGELWGFVEWSEIVLTSGRCDTPSSFLLDSVIVTY</sequence>
<dbReference type="InterPro" id="IPR001810">
    <property type="entry name" value="F-box_dom"/>
</dbReference>
<feature type="domain" description="F-box" evidence="1">
    <location>
        <begin position="17"/>
        <end position="56"/>
    </location>
</feature>
<evidence type="ECO:0000259" key="1">
    <source>
        <dbReference type="Pfam" id="PF00646"/>
    </source>
</evidence>
<gene>
    <name evidence="3" type="ORF">CARUB_v10011920mg</name>
</gene>
<reference evidence="4" key="1">
    <citation type="journal article" date="2013" name="Nat. Genet.">
        <title>The Capsella rubella genome and the genomic consequences of rapid mating system evolution.</title>
        <authorList>
            <person name="Slotte T."/>
            <person name="Hazzouri K.M."/>
            <person name="Agren J.A."/>
            <person name="Koenig D."/>
            <person name="Maumus F."/>
            <person name="Guo Y.L."/>
            <person name="Steige K."/>
            <person name="Platts A.E."/>
            <person name="Escobar J.S."/>
            <person name="Newman L.K."/>
            <person name="Wang W."/>
            <person name="Mandakova T."/>
            <person name="Vello E."/>
            <person name="Smith L.M."/>
            <person name="Henz S.R."/>
            <person name="Steffen J."/>
            <person name="Takuno S."/>
            <person name="Brandvain Y."/>
            <person name="Coop G."/>
            <person name="Andolfatto P."/>
            <person name="Hu T.T."/>
            <person name="Blanchette M."/>
            <person name="Clark R.M."/>
            <person name="Quesneville H."/>
            <person name="Nordborg M."/>
            <person name="Gaut B.S."/>
            <person name="Lysak M.A."/>
            <person name="Jenkins J."/>
            <person name="Grimwood J."/>
            <person name="Chapman J."/>
            <person name="Prochnik S."/>
            <person name="Shu S."/>
            <person name="Rokhsar D."/>
            <person name="Schmutz J."/>
            <person name="Weigel D."/>
            <person name="Wright S.I."/>
        </authorList>
    </citation>
    <scope>NUCLEOTIDE SEQUENCE [LARGE SCALE GENOMIC DNA]</scope>
    <source>
        <strain evidence="4">cv. Monte Gargano</strain>
    </source>
</reference>
<dbReference type="CDD" id="cd22152">
    <property type="entry name" value="F-box_AtAFR-like"/>
    <property type="match status" value="1"/>
</dbReference>
<dbReference type="AlphaFoldDB" id="R0IGU0"/>
<keyword evidence="4" id="KW-1185">Reference proteome</keyword>
<dbReference type="PANTHER" id="PTHR24414">
    <property type="entry name" value="F-BOX/KELCH-REPEAT PROTEIN SKIP4"/>
    <property type="match status" value="1"/>
</dbReference>
<evidence type="ECO:0000259" key="2">
    <source>
        <dbReference type="Pfam" id="PF25210"/>
    </source>
</evidence>
<dbReference type="EMBL" id="KB870805">
    <property type="protein sequence ID" value="EOA37575.1"/>
    <property type="molecule type" value="Genomic_DNA"/>
</dbReference>
<feature type="domain" description="FKB95-like N-terminal Kelch" evidence="2">
    <location>
        <begin position="86"/>
        <end position="350"/>
    </location>
</feature>
<dbReference type="Pfam" id="PF00646">
    <property type="entry name" value="F-box"/>
    <property type="match status" value="1"/>
</dbReference>
<organism evidence="3 4">
    <name type="scientific">Capsella rubella</name>
    <dbReference type="NCBI Taxonomy" id="81985"/>
    <lineage>
        <taxon>Eukaryota</taxon>
        <taxon>Viridiplantae</taxon>
        <taxon>Streptophyta</taxon>
        <taxon>Embryophyta</taxon>
        <taxon>Tracheophyta</taxon>
        <taxon>Spermatophyta</taxon>
        <taxon>Magnoliopsida</taxon>
        <taxon>eudicotyledons</taxon>
        <taxon>Gunneridae</taxon>
        <taxon>Pentapetalae</taxon>
        <taxon>rosids</taxon>
        <taxon>malvids</taxon>
        <taxon>Brassicales</taxon>
        <taxon>Brassicaceae</taxon>
        <taxon>Camelineae</taxon>
        <taxon>Capsella</taxon>
    </lineage>
</organism>
<dbReference type="eggNOG" id="KOG1072">
    <property type="taxonomic scope" value="Eukaryota"/>
</dbReference>
<dbReference type="Gene3D" id="2.120.10.80">
    <property type="entry name" value="Kelch-type beta propeller"/>
    <property type="match status" value="1"/>
</dbReference>
<dbReference type="SUPFAM" id="SSF81383">
    <property type="entry name" value="F-box domain"/>
    <property type="match status" value="1"/>
</dbReference>
<protein>
    <recommendedName>
        <fullName evidence="5">F-box domain-containing protein</fullName>
    </recommendedName>
</protein>
<accession>R0IGU0</accession>
<evidence type="ECO:0000313" key="3">
    <source>
        <dbReference type="EMBL" id="EOA37575.1"/>
    </source>
</evidence>
<dbReference type="InterPro" id="IPR057499">
    <property type="entry name" value="Kelch_FKB95"/>
</dbReference>
<dbReference type="Proteomes" id="UP000029121">
    <property type="component" value="Unassembled WGS sequence"/>
</dbReference>
<dbReference type="InterPro" id="IPR036047">
    <property type="entry name" value="F-box-like_dom_sf"/>
</dbReference>
<dbReference type="InterPro" id="IPR050354">
    <property type="entry name" value="F-box/kelch-repeat_ARATH"/>
</dbReference>
<dbReference type="PANTHER" id="PTHR24414:SF127">
    <property type="entry name" value="F-BOX ASSOCIATED DOMAIN-CONTAINING PROTEIN"/>
    <property type="match status" value="1"/>
</dbReference>